<protein>
    <submittedName>
        <fullName evidence="1">Uncharacterized protein</fullName>
    </submittedName>
</protein>
<proteinExistence type="predicted"/>
<sequence length="330" mass="38360">MSIFLQYLELCLPLHKSLLNNILDIKKVGKWVPFCCTLGGGIDLGPGTTYKKPCVKLSKFSGQPKNFYRNHETPPDFDIFTKDYIILCYKKKVFLTNHGRFIVRPFQISTTALFDKKIYYMPVGYIKFCVPTYGCYFLYILNKDSKQHISNIQIGIHNHTSYLEYINLRVLVRIYDRRRQPISRLRQQIVGRRAGERFPPTLTRSSSLFKQPQEVRLPAVLFRQFHHPVARARWTSAPGPLPGIRTRSIKRCSPTFITQTTTKKKDYGKKIFKEKNLPLSVLRTGLDDKDPYFPRYVPMSLVLEPCEANGVRAFKVLTYCRISDFNIQDG</sequence>
<gene>
    <name evidence="1" type="ORF">AGLY_001703</name>
</gene>
<name>A0A6G0U4K9_APHGL</name>
<comment type="caution">
    <text evidence="1">The sequence shown here is derived from an EMBL/GenBank/DDBJ whole genome shotgun (WGS) entry which is preliminary data.</text>
</comment>
<evidence type="ECO:0000313" key="2">
    <source>
        <dbReference type="Proteomes" id="UP000475862"/>
    </source>
</evidence>
<accession>A0A6G0U4K9</accession>
<reference evidence="1 2" key="1">
    <citation type="submission" date="2019-08" db="EMBL/GenBank/DDBJ databases">
        <title>The genome of the soybean aphid Biotype 1, its phylome, world population structure and adaptation to the North American continent.</title>
        <authorList>
            <person name="Giordano R."/>
            <person name="Donthu R.K."/>
            <person name="Hernandez A.G."/>
            <person name="Wright C.L."/>
            <person name="Zimin A.V."/>
        </authorList>
    </citation>
    <scope>NUCLEOTIDE SEQUENCE [LARGE SCALE GENOMIC DNA]</scope>
    <source>
        <tissue evidence="1">Whole aphids</tissue>
    </source>
</reference>
<dbReference type="Proteomes" id="UP000475862">
    <property type="component" value="Unassembled WGS sequence"/>
</dbReference>
<evidence type="ECO:0000313" key="1">
    <source>
        <dbReference type="EMBL" id="KAE9544014.1"/>
    </source>
</evidence>
<organism evidence="1 2">
    <name type="scientific">Aphis glycines</name>
    <name type="common">Soybean aphid</name>
    <dbReference type="NCBI Taxonomy" id="307491"/>
    <lineage>
        <taxon>Eukaryota</taxon>
        <taxon>Metazoa</taxon>
        <taxon>Ecdysozoa</taxon>
        <taxon>Arthropoda</taxon>
        <taxon>Hexapoda</taxon>
        <taxon>Insecta</taxon>
        <taxon>Pterygota</taxon>
        <taxon>Neoptera</taxon>
        <taxon>Paraneoptera</taxon>
        <taxon>Hemiptera</taxon>
        <taxon>Sternorrhyncha</taxon>
        <taxon>Aphidomorpha</taxon>
        <taxon>Aphidoidea</taxon>
        <taxon>Aphididae</taxon>
        <taxon>Aphidini</taxon>
        <taxon>Aphis</taxon>
        <taxon>Aphis</taxon>
    </lineage>
</organism>
<dbReference type="EMBL" id="VYZN01000003">
    <property type="protein sequence ID" value="KAE9544014.1"/>
    <property type="molecule type" value="Genomic_DNA"/>
</dbReference>
<keyword evidence="2" id="KW-1185">Reference proteome</keyword>
<dbReference type="AlphaFoldDB" id="A0A6G0U4K9"/>